<dbReference type="InterPro" id="IPR029753">
    <property type="entry name" value="D-isomer_DH_CS"/>
</dbReference>
<evidence type="ECO:0000313" key="7">
    <source>
        <dbReference type="Proteomes" id="UP000800094"/>
    </source>
</evidence>
<feature type="compositionally biased region" description="Polar residues" evidence="3">
    <location>
        <begin position="35"/>
        <end position="46"/>
    </location>
</feature>
<evidence type="ECO:0000259" key="4">
    <source>
        <dbReference type="Pfam" id="PF00389"/>
    </source>
</evidence>
<dbReference type="Proteomes" id="UP000800094">
    <property type="component" value="Unassembled WGS sequence"/>
</dbReference>
<proteinExistence type="inferred from homology"/>
<keyword evidence="1 2" id="KW-0560">Oxidoreductase</keyword>
<dbReference type="PANTHER" id="PTHR10996">
    <property type="entry name" value="2-HYDROXYACID DEHYDROGENASE-RELATED"/>
    <property type="match status" value="1"/>
</dbReference>
<dbReference type="GeneID" id="54588339"/>
<dbReference type="OrthoDB" id="9991913at2759"/>
<dbReference type="SUPFAM" id="SSF52283">
    <property type="entry name" value="Formate/glycerate dehydrogenase catalytic domain-like"/>
    <property type="match status" value="1"/>
</dbReference>
<dbReference type="GO" id="GO:0005829">
    <property type="term" value="C:cytosol"/>
    <property type="evidence" value="ECO:0007669"/>
    <property type="project" value="TreeGrafter"/>
</dbReference>
<dbReference type="InterPro" id="IPR036291">
    <property type="entry name" value="NAD(P)-bd_dom_sf"/>
</dbReference>
<dbReference type="RefSeq" id="XP_033682672.1">
    <property type="nucleotide sequence ID" value="XM_033835009.1"/>
</dbReference>
<reference evidence="6" key="1">
    <citation type="journal article" date="2020" name="Stud. Mycol.">
        <title>101 Dothideomycetes genomes: a test case for predicting lifestyles and emergence of pathogens.</title>
        <authorList>
            <person name="Haridas S."/>
            <person name="Albert R."/>
            <person name="Binder M."/>
            <person name="Bloem J."/>
            <person name="Labutti K."/>
            <person name="Salamov A."/>
            <person name="Andreopoulos B."/>
            <person name="Baker S."/>
            <person name="Barry K."/>
            <person name="Bills G."/>
            <person name="Bluhm B."/>
            <person name="Cannon C."/>
            <person name="Castanera R."/>
            <person name="Culley D."/>
            <person name="Daum C."/>
            <person name="Ezra D."/>
            <person name="Gonzalez J."/>
            <person name="Henrissat B."/>
            <person name="Kuo A."/>
            <person name="Liang C."/>
            <person name="Lipzen A."/>
            <person name="Lutzoni F."/>
            <person name="Magnuson J."/>
            <person name="Mondo S."/>
            <person name="Nolan M."/>
            <person name="Ohm R."/>
            <person name="Pangilinan J."/>
            <person name="Park H.-J."/>
            <person name="Ramirez L."/>
            <person name="Alfaro M."/>
            <person name="Sun H."/>
            <person name="Tritt A."/>
            <person name="Yoshinaga Y."/>
            <person name="Zwiers L.-H."/>
            <person name="Turgeon B."/>
            <person name="Goodwin S."/>
            <person name="Spatafora J."/>
            <person name="Crous P."/>
            <person name="Grigoriev I."/>
        </authorList>
    </citation>
    <scope>NUCLEOTIDE SEQUENCE</scope>
    <source>
        <strain evidence="6">CBS 122368</strain>
    </source>
</reference>
<organism evidence="6 7">
    <name type="scientific">Trematosphaeria pertusa</name>
    <dbReference type="NCBI Taxonomy" id="390896"/>
    <lineage>
        <taxon>Eukaryota</taxon>
        <taxon>Fungi</taxon>
        <taxon>Dikarya</taxon>
        <taxon>Ascomycota</taxon>
        <taxon>Pezizomycotina</taxon>
        <taxon>Dothideomycetes</taxon>
        <taxon>Pleosporomycetidae</taxon>
        <taxon>Pleosporales</taxon>
        <taxon>Massarineae</taxon>
        <taxon>Trematosphaeriaceae</taxon>
        <taxon>Trematosphaeria</taxon>
    </lineage>
</organism>
<evidence type="ECO:0000259" key="5">
    <source>
        <dbReference type="Pfam" id="PF02826"/>
    </source>
</evidence>
<dbReference type="InterPro" id="IPR006139">
    <property type="entry name" value="D-isomer_2_OHA_DH_cat_dom"/>
</dbReference>
<dbReference type="AlphaFoldDB" id="A0A6A6IC72"/>
<dbReference type="GO" id="GO:0030267">
    <property type="term" value="F:glyoxylate reductase (NADPH) activity"/>
    <property type="evidence" value="ECO:0007669"/>
    <property type="project" value="TreeGrafter"/>
</dbReference>
<evidence type="ECO:0000313" key="6">
    <source>
        <dbReference type="EMBL" id="KAF2247668.1"/>
    </source>
</evidence>
<dbReference type="Gene3D" id="3.40.50.720">
    <property type="entry name" value="NAD(P)-binding Rossmann-like Domain"/>
    <property type="match status" value="2"/>
</dbReference>
<feature type="region of interest" description="Disordered" evidence="3">
    <location>
        <begin position="1"/>
        <end position="48"/>
    </location>
</feature>
<dbReference type="PANTHER" id="PTHR10996:SF281">
    <property type="entry name" value="D-ISOMER SPECIFIC 2-HYDROXYACID DEHYDROGENASE NAD-BINDING DOMAIN-CONTAINING PROTEIN-RELATED"/>
    <property type="match status" value="1"/>
</dbReference>
<protein>
    <submittedName>
        <fullName evidence="6">D-mandelate dehydrogenase-like protein</fullName>
    </submittedName>
</protein>
<gene>
    <name evidence="6" type="ORF">BU26DRAFT_597652</name>
</gene>
<evidence type="ECO:0000256" key="2">
    <source>
        <dbReference type="RuleBase" id="RU003719"/>
    </source>
</evidence>
<feature type="domain" description="D-isomer specific 2-hydroxyacid dehydrogenase catalytic" evidence="4">
    <location>
        <begin position="112"/>
        <end position="379"/>
    </location>
</feature>
<dbReference type="EMBL" id="ML987197">
    <property type="protein sequence ID" value="KAF2247668.1"/>
    <property type="molecule type" value="Genomic_DNA"/>
</dbReference>
<dbReference type="GO" id="GO:0051287">
    <property type="term" value="F:NAD binding"/>
    <property type="evidence" value="ECO:0007669"/>
    <property type="project" value="InterPro"/>
</dbReference>
<dbReference type="PROSITE" id="PS00065">
    <property type="entry name" value="D_2_HYDROXYACID_DH_1"/>
    <property type="match status" value="1"/>
</dbReference>
<dbReference type="GO" id="GO:0016618">
    <property type="term" value="F:hydroxypyruvate reductase [NAD(P)H] activity"/>
    <property type="evidence" value="ECO:0007669"/>
    <property type="project" value="TreeGrafter"/>
</dbReference>
<sequence>MSAATPTPQDAGLPAPPVPSAPPGPAPSSGAYSSKTATPTTPSDTKPTILHLGADIRWNHELYVELGKRFSIERSYSMGREDFKQALKGRKWGDFVGMYRPFWNTGGEMGNWDRELIALLPKSCRIYASAGAGFDWVDTKTMAEHAGIVYCNSASACTESVADAAIFLILSTYRSFVWSFLAARSCDPTQFSDANQNTGAVTHNPNGSILGIIGLGKIGYRLAQKASTAFEMKIWYHDVVRFEDREKALNARWCPTLEELLQNSDCVILATPFSGSVLLSTPQFAQFKRGSRLVNIARGKLIDEEALVNALDDGIVSAAGLDVHANEPHVNEKLASKNNVMVLSHTAGASVESHVGFERLGMENLISFLGGGEAITPVNLQWLKRSD</sequence>
<dbReference type="FunFam" id="3.40.50.720:FF:000526">
    <property type="entry name" value="D-mandelate dehydrogenase, putative"/>
    <property type="match status" value="1"/>
</dbReference>
<dbReference type="InterPro" id="IPR006140">
    <property type="entry name" value="D-isomer_DH_NAD-bd"/>
</dbReference>
<keyword evidence="7" id="KW-1185">Reference proteome</keyword>
<feature type="compositionally biased region" description="Pro residues" evidence="3">
    <location>
        <begin position="14"/>
        <end position="26"/>
    </location>
</feature>
<comment type="similarity">
    <text evidence="2">Belongs to the D-isomer specific 2-hydroxyacid dehydrogenase family.</text>
</comment>
<accession>A0A6A6IC72</accession>
<dbReference type="CDD" id="cd12168">
    <property type="entry name" value="Mand_dh_like"/>
    <property type="match status" value="1"/>
</dbReference>
<evidence type="ECO:0000256" key="1">
    <source>
        <dbReference type="ARBA" id="ARBA00023002"/>
    </source>
</evidence>
<dbReference type="PROSITE" id="PS00671">
    <property type="entry name" value="D_2_HYDROXYACID_DH_3"/>
    <property type="match status" value="1"/>
</dbReference>
<dbReference type="Pfam" id="PF00389">
    <property type="entry name" value="2-Hacid_dh"/>
    <property type="match status" value="1"/>
</dbReference>
<dbReference type="InterPro" id="IPR050223">
    <property type="entry name" value="D-isomer_2-hydroxyacid_DH"/>
</dbReference>
<dbReference type="InterPro" id="IPR029752">
    <property type="entry name" value="D-isomer_DH_CS1"/>
</dbReference>
<dbReference type="SUPFAM" id="SSF51735">
    <property type="entry name" value="NAD(P)-binding Rossmann-fold domains"/>
    <property type="match status" value="1"/>
</dbReference>
<evidence type="ECO:0000256" key="3">
    <source>
        <dbReference type="SAM" id="MobiDB-lite"/>
    </source>
</evidence>
<feature type="domain" description="D-isomer specific 2-hydroxyacid dehydrogenase NAD-binding" evidence="5">
    <location>
        <begin position="196"/>
        <end position="347"/>
    </location>
</feature>
<dbReference type="Pfam" id="PF02826">
    <property type="entry name" value="2-Hacid_dh_C"/>
    <property type="match status" value="1"/>
</dbReference>
<name>A0A6A6IC72_9PLEO</name>